<sequence length="317" mass="36842">MSRPTIPAEIRRAVLVESGHRCAIPRCGQTELDIHHIIPWETCQKHEYSNLIALCPVCHRRAHNGEIDRRSLSIYKESLAKEFGQHDSGGFEAEVVETRRRIKEINHGIPGFNFQFDFPDFQQPLERIISRNIEAWGYELLVEFRELQDDYILYKPNQDDPELNGKPPQSTLNGKYHVLRRDDKVVSVRYTIDRYYSGAAHGGRTTRVQNFCVRPFRPLTLEYLLSNSSRLPELANFLRAKLAENKNYDPEWLLTGTEPVTENFSCFNIEEYGLVFTFSEYQIDCFAAGEQRLWVGFHELENICDRDVLKQIEATGL</sequence>
<organism evidence="2 3">
    <name type="scientific">Iodobacter arcticus</name>
    <dbReference type="NCBI Taxonomy" id="590593"/>
    <lineage>
        <taxon>Bacteria</taxon>
        <taxon>Pseudomonadati</taxon>
        <taxon>Pseudomonadota</taxon>
        <taxon>Betaproteobacteria</taxon>
        <taxon>Neisseriales</taxon>
        <taxon>Chitinibacteraceae</taxon>
        <taxon>Iodobacter</taxon>
    </lineage>
</organism>
<protein>
    <submittedName>
        <fullName evidence="2">HNH endonuclease</fullName>
    </submittedName>
</protein>
<dbReference type="InterPro" id="IPR002711">
    <property type="entry name" value="HNH"/>
</dbReference>
<dbReference type="SMART" id="SM00507">
    <property type="entry name" value="HNHc"/>
    <property type="match status" value="1"/>
</dbReference>
<accession>A0ABW2R2S5</accession>
<dbReference type="InterPro" id="IPR003615">
    <property type="entry name" value="HNH_nuc"/>
</dbReference>
<evidence type="ECO:0000313" key="3">
    <source>
        <dbReference type="Proteomes" id="UP001596473"/>
    </source>
</evidence>
<dbReference type="Proteomes" id="UP001596473">
    <property type="component" value="Unassembled WGS sequence"/>
</dbReference>
<evidence type="ECO:0000259" key="1">
    <source>
        <dbReference type="SMART" id="SM00507"/>
    </source>
</evidence>
<gene>
    <name evidence="2" type="ORF">ACFQNF_19365</name>
</gene>
<dbReference type="Gene3D" id="1.10.30.50">
    <property type="match status" value="1"/>
</dbReference>
<dbReference type="Gene3D" id="3.90.640.20">
    <property type="entry name" value="Heat-shock cognate protein, ATPase"/>
    <property type="match status" value="1"/>
</dbReference>
<comment type="caution">
    <text evidence="2">The sequence shown here is derived from an EMBL/GenBank/DDBJ whole genome shotgun (WGS) entry which is preliminary data.</text>
</comment>
<dbReference type="Gene3D" id="3.30.565.40">
    <property type="entry name" value="Fervidobacterium nodosum Rt17-B1 like"/>
    <property type="match status" value="1"/>
</dbReference>
<dbReference type="CDD" id="cd00085">
    <property type="entry name" value="HNHc"/>
    <property type="match status" value="1"/>
</dbReference>
<dbReference type="Pfam" id="PF01844">
    <property type="entry name" value="HNH"/>
    <property type="match status" value="1"/>
</dbReference>
<dbReference type="Pfam" id="PF11738">
    <property type="entry name" value="DUF3298"/>
    <property type="match status" value="1"/>
</dbReference>
<proteinExistence type="predicted"/>
<dbReference type="InterPro" id="IPR021729">
    <property type="entry name" value="DUF3298"/>
</dbReference>
<name>A0ABW2R2S5_9NEIS</name>
<keyword evidence="3" id="KW-1185">Reference proteome</keyword>
<keyword evidence="2" id="KW-0378">Hydrolase</keyword>
<keyword evidence="2" id="KW-0540">Nuclease</keyword>
<dbReference type="RefSeq" id="WP_380189762.1">
    <property type="nucleotide sequence ID" value="NZ_JBHTBQ010000044.1"/>
</dbReference>
<dbReference type="InterPro" id="IPR037126">
    <property type="entry name" value="PdaC/RsiV-like_sf"/>
</dbReference>
<feature type="domain" description="HNH nuclease" evidence="1">
    <location>
        <begin position="10"/>
        <end position="60"/>
    </location>
</feature>
<dbReference type="EMBL" id="JBHTBQ010000044">
    <property type="protein sequence ID" value="MFC7422021.1"/>
    <property type="molecule type" value="Genomic_DNA"/>
</dbReference>
<dbReference type="GO" id="GO:0004519">
    <property type="term" value="F:endonuclease activity"/>
    <property type="evidence" value="ECO:0007669"/>
    <property type="project" value="UniProtKB-KW"/>
</dbReference>
<keyword evidence="2" id="KW-0255">Endonuclease</keyword>
<evidence type="ECO:0000313" key="2">
    <source>
        <dbReference type="EMBL" id="MFC7422021.1"/>
    </source>
</evidence>
<reference evidence="3" key="1">
    <citation type="journal article" date="2019" name="Int. J. Syst. Evol. Microbiol.">
        <title>The Global Catalogue of Microorganisms (GCM) 10K type strain sequencing project: providing services to taxonomists for standard genome sequencing and annotation.</title>
        <authorList>
            <consortium name="The Broad Institute Genomics Platform"/>
            <consortium name="The Broad Institute Genome Sequencing Center for Infectious Disease"/>
            <person name="Wu L."/>
            <person name="Ma J."/>
        </authorList>
    </citation>
    <scope>NUCLEOTIDE SEQUENCE [LARGE SCALE GENOMIC DNA]</scope>
    <source>
        <strain evidence="3">CCUG 62945</strain>
    </source>
</reference>